<dbReference type="Pfam" id="PF22768">
    <property type="entry name" value="SPP1_Dit"/>
    <property type="match status" value="1"/>
</dbReference>
<dbReference type="EMBL" id="OQ890323">
    <property type="protein sequence ID" value="WLJ26176.1"/>
    <property type="molecule type" value="Genomic_DNA"/>
</dbReference>
<protein>
    <submittedName>
        <fullName evidence="2">Distal tail protein</fullName>
    </submittedName>
</protein>
<organism evidence="2">
    <name type="scientific">Firmicutes phage HS17</name>
    <dbReference type="NCBI Taxonomy" id="3056395"/>
    <lineage>
        <taxon>Viruses</taxon>
    </lineage>
</organism>
<evidence type="ECO:0000259" key="1">
    <source>
        <dbReference type="Pfam" id="PF22768"/>
    </source>
</evidence>
<evidence type="ECO:0000313" key="2">
    <source>
        <dbReference type="EMBL" id="WLJ26176.1"/>
    </source>
</evidence>
<name>A0AA49X5D9_9VIRU</name>
<reference evidence="2" key="1">
    <citation type="submission" date="2023-04" db="EMBL/GenBank/DDBJ databases">
        <title>The human skin virome in hidradenitis suppurativa patients.</title>
        <authorList>
            <person name="Jansen D."/>
        </authorList>
    </citation>
    <scope>NUCLEOTIDE SEQUENCE</scope>
    <source>
        <strain evidence="2">VC4_HSPhageB</strain>
    </source>
</reference>
<proteinExistence type="predicted"/>
<feature type="domain" description="Siphovirus-type tail component C-terminal" evidence="1">
    <location>
        <begin position="92"/>
        <end position="174"/>
    </location>
</feature>
<dbReference type="InterPro" id="IPR054738">
    <property type="entry name" value="Siphovirus-type_tail_C"/>
</dbReference>
<sequence>MTKFNVGKFNVKSSEIASVNGNSDLVLESNISKFLVDKYISKVEASIELDSESNFYIRIMGVKSNADMEINSRALSTNLMYASEATGDMSIDAFGVGSLLGEDYVEIKGLVLKPGQEVEIDMCNLTVTVNGENAMHLMSTDGDFFDFLIGDNDIEIEAVGANGVQIDTYWKDKWL</sequence>
<accession>A0AA49X5D9</accession>
<dbReference type="Gene3D" id="2.60.120.860">
    <property type="match status" value="1"/>
</dbReference>